<protein>
    <submittedName>
        <fullName evidence="1">Uncharacterized protein</fullName>
    </submittedName>
</protein>
<organism evidence="1 2">
    <name type="scientific">Avena sativa</name>
    <name type="common">Oat</name>
    <dbReference type="NCBI Taxonomy" id="4498"/>
    <lineage>
        <taxon>Eukaryota</taxon>
        <taxon>Viridiplantae</taxon>
        <taxon>Streptophyta</taxon>
        <taxon>Embryophyta</taxon>
        <taxon>Tracheophyta</taxon>
        <taxon>Spermatophyta</taxon>
        <taxon>Magnoliopsida</taxon>
        <taxon>Liliopsida</taxon>
        <taxon>Poales</taxon>
        <taxon>Poaceae</taxon>
        <taxon>BOP clade</taxon>
        <taxon>Pooideae</taxon>
        <taxon>Poodae</taxon>
        <taxon>Poeae</taxon>
        <taxon>Poeae Chloroplast Group 1 (Aveneae type)</taxon>
        <taxon>Aveninae</taxon>
        <taxon>Avena</taxon>
    </lineage>
</organism>
<evidence type="ECO:0000313" key="2">
    <source>
        <dbReference type="Proteomes" id="UP001732700"/>
    </source>
</evidence>
<sequence length="377" mass="43443">MQRGPRNLGCFNDDEEKVAYRKYILKKTYDGSEENCYDKLRLPKRNFHDLCAMLREKCGLKDSIYVTVEENVDMFLQVVGHGIKMRVLGGTYQRSIETISRHLSTVLSAILPLTNEFIKLPDPSVNPPIDYKWKWFGNALGALDGCHIPVHVNVADKGRSTRYHLKEWVASQQQPQNEKELFNLRHARARNVVERTFGLLKKKWAMLRSCSFFPIEDQIRLINACCVLHNYARDRQHVRDNLLLQEVDDELAAMAPEPIDDTTLIRSVQQTTAWSNFRQQFADEISMAEPKGKKGTRNCLTWTPEMDTALLVVLVEHHNNGDHAQNGWKPHVYSACIRNVKEKCEVDISKENIVGRIKTFDKHYEIISKMLAQSGFG</sequence>
<keyword evidence="2" id="KW-1185">Reference proteome</keyword>
<proteinExistence type="predicted"/>
<accession>A0ACD5T921</accession>
<reference evidence="1" key="2">
    <citation type="submission" date="2025-09" db="UniProtKB">
        <authorList>
            <consortium name="EnsemblPlants"/>
        </authorList>
    </citation>
    <scope>IDENTIFICATION</scope>
</reference>
<evidence type="ECO:0000313" key="1">
    <source>
        <dbReference type="EnsemblPlants" id="AVESA.00010b.r2.1AG0012860.1.CDS"/>
    </source>
</evidence>
<name>A0ACD5T921_AVESA</name>
<dbReference type="EnsemblPlants" id="AVESA.00010b.r2.1AG0012860.1">
    <property type="protein sequence ID" value="AVESA.00010b.r2.1AG0012860.1.CDS"/>
    <property type="gene ID" value="AVESA.00010b.r2.1AG0012860"/>
</dbReference>
<dbReference type="Proteomes" id="UP001732700">
    <property type="component" value="Chromosome 1A"/>
</dbReference>
<reference evidence="1" key="1">
    <citation type="submission" date="2021-05" db="EMBL/GenBank/DDBJ databases">
        <authorList>
            <person name="Scholz U."/>
            <person name="Mascher M."/>
            <person name="Fiebig A."/>
        </authorList>
    </citation>
    <scope>NUCLEOTIDE SEQUENCE [LARGE SCALE GENOMIC DNA]</scope>
</reference>